<dbReference type="GO" id="GO:0051082">
    <property type="term" value="F:unfolded protein binding"/>
    <property type="evidence" value="ECO:0007669"/>
    <property type="project" value="InterPro"/>
</dbReference>
<dbReference type="EMBL" id="QLMC01000001">
    <property type="protein sequence ID" value="RAK02495.1"/>
    <property type="molecule type" value="Genomic_DNA"/>
</dbReference>
<proteinExistence type="inferred from homology"/>
<dbReference type="AlphaFoldDB" id="A0A327X6D1"/>
<sequence>MQNKIMSKRFGFVSKNVMIKGLIFVALLSFSAFGSVQAQKLGYVDSEFITSKMPAYQKALTEIDQFAEKWSKDIQDKYSEIDKLQKTYQAEEILLTEDMKRERLRIISEKEREAREYNNKVFGYEGLLFQKKKELMKPVTETVMRAIDKVAAQKRLDMVLDKASEGVVMLYTNPKHDYTDYVMEELGLTADLKAKNTTAPAEAPGTNSSEERLNPAGNSRSNATSKPSKQPK</sequence>
<gene>
    <name evidence="4" type="ORF">LX87_00615</name>
</gene>
<dbReference type="Proteomes" id="UP000248790">
    <property type="component" value="Unassembled WGS sequence"/>
</dbReference>
<keyword evidence="5" id="KW-1185">Reference proteome</keyword>
<reference evidence="4 5" key="1">
    <citation type="submission" date="2018-06" db="EMBL/GenBank/DDBJ databases">
        <title>Genomic Encyclopedia of Archaeal and Bacterial Type Strains, Phase II (KMG-II): from individual species to whole genera.</title>
        <authorList>
            <person name="Goeker M."/>
        </authorList>
    </citation>
    <scope>NUCLEOTIDE SEQUENCE [LARGE SCALE GENOMIC DNA]</scope>
    <source>
        <strain evidence="4 5">DSM 21851</strain>
    </source>
</reference>
<comment type="similarity">
    <text evidence="1">Belongs to the Skp family.</text>
</comment>
<dbReference type="InterPro" id="IPR024930">
    <property type="entry name" value="Skp_dom_sf"/>
</dbReference>
<dbReference type="SUPFAM" id="SSF111384">
    <property type="entry name" value="OmpH-like"/>
    <property type="match status" value="1"/>
</dbReference>
<dbReference type="InterPro" id="IPR005632">
    <property type="entry name" value="Chaperone_Skp"/>
</dbReference>
<feature type="compositionally biased region" description="Polar residues" evidence="3">
    <location>
        <begin position="216"/>
        <end position="232"/>
    </location>
</feature>
<dbReference type="PANTHER" id="PTHR35089">
    <property type="entry name" value="CHAPERONE PROTEIN SKP"/>
    <property type="match status" value="1"/>
</dbReference>
<organism evidence="4 5">
    <name type="scientific">Larkinella arboricola</name>
    <dbReference type="NCBI Taxonomy" id="643671"/>
    <lineage>
        <taxon>Bacteria</taxon>
        <taxon>Pseudomonadati</taxon>
        <taxon>Bacteroidota</taxon>
        <taxon>Cytophagia</taxon>
        <taxon>Cytophagales</taxon>
        <taxon>Spirosomataceae</taxon>
        <taxon>Larkinella</taxon>
    </lineage>
</organism>
<dbReference type="PANTHER" id="PTHR35089:SF1">
    <property type="entry name" value="CHAPERONE PROTEIN SKP"/>
    <property type="match status" value="1"/>
</dbReference>
<feature type="region of interest" description="Disordered" evidence="3">
    <location>
        <begin position="194"/>
        <end position="232"/>
    </location>
</feature>
<keyword evidence="2" id="KW-0732">Signal</keyword>
<accession>A0A327X6D1</accession>
<dbReference type="Pfam" id="PF03938">
    <property type="entry name" value="OmpH"/>
    <property type="match status" value="1"/>
</dbReference>
<dbReference type="Gene3D" id="3.30.910.20">
    <property type="entry name" value="Skp domain"/>
    <property type="match status" value="1"/>
</dbReference>
<comment type="caution">
    <text evidence="4">The sequence shown here is derived from an EMBL/GenBank/DDBJ whole genome shotgun (WGS) entry which is preliminary data.</text>
</comment>
<dbReference type="SMART" id="SM00935">
    <property type="entry name" value="OmpH"/>
    <property type="match status" value="1"/>
</dbReference>
<dbReference type="GO" id="GO:0005829">
    <property type="term" value="C:cytosol"/>
    <property type="evidence" value="ECO:0007669"/>
    <property type="project" value="TreeGrafter"/>
</dbReference>
<evidence type="ECO:0000256" key="3">
    <source>
        <dbReference type="SAM" id="MobiDB-lite"/>
    </source>
</evidence>
<evidence type="ECO:0000256" key="2">
    <source>
        <dbReference type="ARBA" id="ARBA00022729"/>
    </source>
</evidence>
<dbReference type="GO" id="GO:0050821">
    <property type="term" value="P:protein stabilization"/>
    <property type="evidence" value="ECO:0007669"/>
    <property type="project" value="TreeGrafter"/>
</dbReference>
<protein>
    <submittedName>
        <fullName evidence="4">Periplasmic chaperone for outer membrane proteins Skp</fullName>
    </submittedName>
</protein>
<evidence type="ECO:0000313" key="4">
    <source>
        <dbReference type="EMBL" id="RAK02495.1"/>
    </source>
</evidence>
<evidence type="ECO:0000256" key="1">
    <source>
        <dbReference type="ARBA" id="ARBA00009091"/>
    </source>
</evidence>
<name>A0A327X6D1_LARAB</name>
<evidence type="ECO:0000313" key="5">
    <source>
        <dbReference type="Proteomes" id="UP000248790"/>
    </source>
</evidence>